<protein>
    <submittedName>
        <fullName evidence="1">Uncharacterized protein</fullName>
    </submittedName>
</protein>
<comment type="caution">
    <text evidence="1">The sequence shown here is derived from an EMBL/GenBank/DDBJ whole genome shotgun (WGS) entry which is preliminary data.</text>
</comment>
<dbReference type="InterPro" id="IPR027417">
    <property type="entry name" value="P-loop_NTPase"/>
</dbReference>
<accession>A0A9D1I9B0</accession>
<reference evidence="1" key="1">
    <citation type="submission" date="2020-10" db="EMBL/GenBank/DDBJ databases">
        <authorList>
            <person name="Gilroy R."/>
        </authorList>
    </citation>
    <scope>NUCLEOTIDE SEQUENCE</scope>
    <source>
        <strain evidence="1">CHK195-4489</strain>
    </source>
</reference>
<evidence type="ECO:0000313" key="2">
    <source>
        <dbReference type="Proteomes" id="UP000824089"/>
    </source>
</evidence>
<evidence type="ECO:0000313" key="1">
    <source>
        <dbReference type="EMBL" id="HIU29340.1"/>
    </source>
</evidence>
<dbReference type="Proteomes" id="UP000824089">
    <property type="component" value="Unassembled WGS sequence"/>
</dbReference>
<dbReference type="AlphaFoldDB" id="A0A9D1I9B0"/>
<dbReference type="SUPFAM" id="SSF52540">
    <property type="entry name" value="P-loop containing nucleoside triphosphate hydrolases"/>
    <property type="match status" value="1"/>
</dbReference>
<organism evidence="1 2">
    <name type="scientific">Candidatus Egerieisoma faecipullorum</name>
    <dbReference type="NCBI Taxonomy" id="2840963"/>
    <lineage>
        <taxon>Bacteria</taxon>
        <taxon>Bacillati</taxon>
        <taxon>Bacillota</taxon>
        <taxon>Clostridia</taxon>
        <taxon>Eubacteriales</taxon>
        <taxon>Clostridiaceae</taxon>
        <taxon>Clostridiaceae incertae sedis</taxon>
        <taxon>Candidatus Egerieisoma</taxon>
    </lineage>
</organism>
<gene>
    <name evidence="1" type="ORF">IAD50_03465</name>
</gene>
<name>A0A9D1I9B0_9CLOT</name>
<reference evidence="1" key="2">
    <citation type="journal article" date="2021" name="PeerJ">
        <title>Extensive microbial diversity within the chicken gut microbiome revealed by metagenomics and culture.</title>
        <authorList>
            <person name="Gilroy R."/>
            <person name="Ravi A."/>
            <person name="Getino M."/>
            <person name="Pursley I."/>
            <person name="Horton D.L."/>
            <person name="Alikhan N.F."/>
            <person name="Baker D."/>
            <person name="Gharbi K."/>
            <person name="Hall N."/>
            <person name="Watson M."/>
            <person name="Adriaenssens E.M."/>
            <person name="Foster-Nyarko E."/>
            <person name="Jarju S."/>
            <person name="Secka A."/>
            <person name="Antonio M."/>
            <person name="Oren A."/>
            <person name="Chaudhuri R.R."/>
            <person name="La Ragione R."/>
            <person name="Hildebrand F."/>
            <person name="Pallen M.J."/>
        </authorList>
    </citation>
    <scope>NUCLEOTIDE SEQUENCE</scope>
    <source>
        <strain evidence="1">CHK195-4489</strain>
    </source>
</reference>
<sequence length="760" mass="86149">MAGRISEYFKIRKQEKEEFIAFLEDVKHKISVAGQEYQELFRNPASYVDVQKTAAWKSKFSRLHDEASSYLKDGMIEKKKLPRRYEEPFSAINTMYANIDRRRTAHNRKVLSGGKAAAEEAFRRAVSGRTPAEYQIEAILSENQNLLISGAPSTGKSAALKAKAEYLKSRGLREGNELVFLRGGDLRGFASFARDVLAQCGMSPASPEQEAPCEEGLPEMLRVFLAEKQSEPSYRSRLIDYYLKFHVAGHTAFEFEDYGEYQKYIALYPPVSLKGERLNSYEELDIANFLYALGIEYEYHAPFPEEVILQGERTRYKPDFTLKDYKVCINVYEIDEEGNAAGNGALSFSDKETLSKQLQERLEEIQEIHEEAEIPLIECFSREKHSGNLLPRLQAGLSACGVAFDIKSDDVLLDAILALDPAFIDVLAESIRRSTETILSLNMTEETVLTLSRTKSKTSAPLYKRHERLLSLILPFYNYYISRMPSDDYRIIARAANVLSDYKAMLGYRYVFVDDLENINACEARLIITLSQNCGCAVTAAGCDWCSAIGWHGADPLYLQDFGRFFPGFEEIECTRVWNLSKGFFGKIQELALDGNGYAGYSPVCSNSDEDKSTVKKIEALWLHYDSEADVQEKFTALLESLPEDWSVLVACRYDRDVLQFSGPAARRQSTDCIPIFQARDKYDAVVWVNTKYTDFGFPDERICMNDLSTLLLRRPDASQYTAERNLLCRAMSLAKSRFILLCDSNNASAYVGELGLSER</sequence>
<dbReference type="EMBL" id="DVMM01000068">
    <property type="protein sequence ID" value="HIU29340.1"/>
    <property type="molecule type" value="Genomic_DNA"/>
</dbReference>
<proteinExistence type="predicted"/>